<name>A0ABY8FKV3_9GAMM</name>
<dbReference type="Proteomes" id="UP001321526">
    <property type="component" value="Chromosome"/>
</dbReference>
<keyword evidence="1" id="KW-0812">Transmembrane</keyword>
<keyword evidence="1" id="KW-0472">Membrane</keyword>
<evidence type="ECO:0000313" key="3">
    <source>
        <dbReference type="Proteomes" id="UP001321526"/>
    </source>
</evidence>
<protein>
    <recommendedName>
        <fullName evidence="4">DUF3311 domain-containing protein</fullName>
    </recommendedName>
</protein>
<feature type="transmembrane region" description="Helical" evidence="1">
    <location>
        <begin position="12"/>
        <end position="32"/>
    </location>
</feature>
<dbReference type="RefSeq" id="WP_110675539.1">
    <property type="nucleotide sequence ID" value="NZ_CP035631.1"/>
</dbReference>
<feature type="transmembrane region" description="Helical" evidence="1">
    <location>
        <begin position="44"/>
        <end position="64"/>
    </location>
</feature>
<gene>
    <name evidence="2" type="ORF">EVC62_19085</name>
</gene>
<reference evidence="2 3" key="1">
    <citation type="submission" date="2019-01" db="EMBL/GenBank/DDBJ databases">
        <title>Genome sequence of Salinicola endophyticus REST5.</title>
        <authorList>
            <person name="Nascimento F.X."/>
        </authorList>
    </citation>
    <scope>NUCLEOTIDE SEQUENCE [LARGE SCALE GENOMIC DNA]</scope>
    <source>
        <strain evidence="2 3">REST5</strain>
    </source>
</reference>
<keyword evidence="1" id="KW-1133">Transmembrane helix</keyword>
<keyword evidence="3" id="KW-1185">Reference proteome</keyword>
<dbReference type="EMBL" id="CP035631">
    <property type="protein sequence ID" value="WFF43426.1"/>
    <property type="molecule type" value="Genomic_DNA"/>
</dbReference>
<evidence type="ECO:0000256" key="1">
    <source>
        <dbReference type="SAM" id="Phobius"/>
    </source>
</evidence>
<organism evidence="2 3">
    <name type="scientific">Salinicola endophyticus</name>
    <dbReference type="NCBI Taxonomy" id="1949083"/>
    <lineage>
        <taxon>Bacteria</taxon>
        <taxon>Pseudomonadati</taxon>
        <taxon>Pseudomonadota</taxon>
        <taxon>Gammaproteobacteria</taxon>
        <taxon>Oceanospirillales</taxon>
        <taxon>Halomonadaceae</taxon>
        <taxon>Salinicola</taxon>
    </lineage>
</organism>
<evidence type="ECO:0008006" key="4">
    <source>
        <dbReference type="Google" id="ProtNLM"/>
    </source>
</evidence>
<proteinExistence type="predicted"/>
<evidence type="ECO:0000313" key="2">
    <source>
        <dbReference type="EMBL" id="WFF43426.1"/>
    </source>
</evidence>
<accession>A0ABY8FKV3</accession>
<sequence length="77" mass="8604">MKHFVVRPRSAAGWGLLLLFLGLIMMGLWPVVAGVNRARLAFGLPWLALWAYAIVAGCWIAMLLGNRWLARRARGDD</sequence>